<dbReference type="EMBL" id="MNPL01018426">
    <property type="protein sequence ID" value="OQR70170.1"/>
    <property type="molecule type" value="Genomic_DNA"/>
</dbReference>
<organism evidence="1 2">
    <name type="scientific">Tropilaelaps mercedesae</name>
    <dbReference type="NCBI Taxonomy" id="418985"/>
    <lineage>
        <taxon>Eukaryota</taxon>
        <taxon>Metazoa</taxon>
        <taxon>Ecdysozoa</taxon>
        <taxon>Arthropoda</taxon>
        <taxon>Chelicerata</taxon>
        <taxon>Arachnida</taxon>
        <taxon>Acari</taxon>
        <taxon>Parasitiformes</taxon>
        <taxon>Mesostigmata</taxon>
        <taxon>Gamasina</taxon>
        <taxon>Dermanyssoidea</taxon>
        <taxon>Laelapidae</taxon>
        <taxon>Tropilaelaps</taxon>
    </lineage>
</organism>
<keyword evidence="2" id="KW-1185">Reference proteome</keyword>
<evidence type="ECO:0000313" key="1">
    <source>
        <dbReference type="EMBL" id="OQR70170.1"/>
    </source>
</evidence>
<dbReference type="InParanoid" id="A0A1V9X9H1"/>
<dbReference type="AlphaFoldDB" id="A0A1V9X9H1"/>
<gene>
    <name evidence="1" type="ORF">BIW11_04208</name>
</gene>
<name>A0A1V9X9H1_9ACAR</name>
<sequence length="158" mass="17536">MLEEASRNIAKKKTHFSRHPVRIQISARPPDHALFTRTIGRLLVKFSAASGRSVRSVAARRVAVLDRKIAPWSGSRSAVLDPQSTVHLRSPYRRRCSTAQRVSSSGVAACPRIAPPGGLNGSDRLDELCSFLLARDELSPFAPPSVEFRERWPPSTRR</sequence>
<dbReference type="Proteomes" id="UP000192247">
    <property type="component" value="Unassembled WGS sequence"/>
</dbReference>
<proteinExistence type="predicted"/>
<reference evidence="1 2" key="1">
    <citation type="journal article" date="2017" name="Gigascience">
        <title>Draft genome of the honey bee ectoparasitic mite, Tropilaelaps mercedesae, is shaped by the parasitic life history.</title>
        <authorList>
            <person name="Dong X."/>
            <person name="Armstrong S.D."/>
            <person name="Xia D."/>
            <person name="Makepeace B.L."/>
            <person name="Darby A.C."/>
            <person name="Kadowaki T."/>
        </authorList>
    </citation>
    <scope>NUCLEOTIDE SEQUENCE [LARGE SCALE GENOMIC DNA]</scope>
    <source>
        <strain evidence="1">Wuxi-XJTLU</strain>
    </source>
</reference>
<protein>
    <submittedName>
        <fullName evidence="1">Uncharacterized protein</fullName>
    </submittedName>
</protein>
<comment type="caution">
    <text evidence="1">The sequence shown here is derived from an EMBL/GenBank/DDBJ whole genome shotgun (WGS) entry which is preliminary data.</text>
</comment>
<evidence type="ECO:0000313" key="2">
    <source>
        <dbReference type="Proteomes" id="UP000192247"/>
    </source>
</evidence>
<accession>A0A1V9X9H1</accession>